<dbReference type="PANTHER" id="PTHR12677">
    <property type="entry name" value="GOLGI APPARATUS MEMBRANE PROTEIN TVP38-RELATED"/>
    <property type="match status" value="1"/>
</dbReference>
<dbReference type="Proteomes" id="UP000476064">
    <property type="component" value="Chromosome"/>
</dbReference>
<dbReference type="KEGG" id="plyc:GXP70_13145"/>
<reference evidence="8 9" key="1">
    <citation type="submission" date="2020-01" db="EMBL/GenBank/DDBJ databases">
        <title>Paenibacillus sp. nov., isolated from tomato rhizosphere.</title>
        <authorList>
            <person name="Weon H.-Y."/>
            <person name="Lee S.A."/>
        </authorList>
    </citation>
    <scope>NUCLEOTIDE SEQUENCE [LARGE SCALE GENOMIC DNA]</scope>
    <source>
        <strain evidence="8 9">12200R-189</strain>
    </source>
</reference>
<dbReference type="AlphaFoldDB" id="A0A6C0FZA2"/>
<evidence type="ECO:0000256" key="5">
    <source>
        <dbReference type="ARBA" id="ARBA00023136"/>
    </source>
</evidence>
<name>A0A6C0FZA2_9BACL</name>
<evidence type="ECO:0000259" key="7">
    <source>
        <dbReference type="Pfam" id="PF09335"/>
    </source>
</evidence>
<feature type="transmembrane region" description="Helical" evidence="6">
    <location>
        <begin position="23"/>
        <end position="43"/>
    </location>
</feature>
<dbReference type="InterPro" id="IPR032816">
    <property type="entry name" value="VTT_dom"/>
</dbReference>
<comment type="subcellular location">
    <subcellularLocation>
        <location evidence="1 6">Cell membrane</location>
        <topology evidence="1 6">Multi-pass membrane protein</topology>
    </subcellularLocation>
</comment>
<comment type="similarity">
    <text evidence="6">Belongs to the TVP38/TMEM64 family.</text>
</comment>
<keyword evidence="9" id="KW-1185">Reference proteome</keyword>
<evidence type="ECO:0000256" key="6">
    <source>
        <dbReference type="RuleBase" id="RU366058"/>
    </source>
</evidence>
<keyword evidence="2 6" id="KW-1003">Cell membrane</keyword>
<dbReference type="RefSeq" id="WP_162357241.1">
    <property type="nucleotide sequence ID" value="NZ_CP048209.1"/>
</dbReference>
<organism evidence="8 9">
    <name type="scientific">Paenibacillus lycopersici</name>
    <dbReference type="NCBI Taxonomy" id="2704462"/>
    <lineage>
        <taxon>Bacteria</taxon>
        <taxon>Bacillati</taxon>
        <taxon>Bacillota</taxon>
        <taxon>Bacilli</taxon>
        <taxon>Bacillales</taxon>
        <taxon>Paenibacillaceae</taxon>
        <taxon>Paenibacillus</taxon>
    </lineage>
</organism>
<feature type="transmembrane region" description="Helical" evidence="6">
    <location>
        <begin position="173"/>
        <end position="191"/>
    </location>
</feature>
<evidence type="ECO:0000256" key="4">
    <source>
        <dbReference type="ARBA" id="ARBA00022989"/>
    </source>
</evidence>
<keyword evidence="5 6" id="KW-0472">Membrane</keyword>
<dbReference type="EMBL" id="CP048209">
    <property type="protein sequence ID" value="QHT60801.1"/>
    <property type="molecule type" value="Genomic_DNA"/>
</dbReference>
<sequence>MEQERHPAQSKRKRLLASAGKRWTLLPAYLVLLIAVWGSRSELLDWIRSGGVSPALLLLLVTGLACVPIIPFGVVIGAMGYLFGPLTGALISLTGAWLAALIMYALFRYVLQDRARTLLRRFAVTERWTALVERRPFRSILLARLLPVVPQLAVNAYAAAVNIPFPVYAMASLLGKIPGMLVFAFIGGQIAGDRNALLAAAGVYAGFLLSVYVGNRLWKRSGKERRTE</sequence>
<gene>
    <name evidence="8" type="ORF">GXP70_13145</name>
</gene>
<feature type="transmembrane region" description="Helical" evidence="6">
    <location>
        <begin position="197"/>
        <end position="218"/>
    </location>
</feature>
<keyword evidence="3 6" id="KW-0812">Transmembrane</keyword>
<protein>
    <recommendedName>
        <fullName evidence="6">TVP38/TMEM64 family membrane protein</fullName>
    </recommendedName>
</protein>
<dbReference type="GO" id="GO:0005886">
    <property type="term" value="C:plasma membrane"/>
    <property type="evidence" value="ECO:0007669"/>
    <property type="project" value="UniProtKB-SubCell"/>
</dbReference>
<dbReference type="InterPro" id="IPR015414">
    <property type="entry name" value="TMEM64"/>
</dbReference>
<evidence type="ECO:0000313" key="9">
    <source>
        <dbReference type="Proteomes" id="UP000476064"/>
    </source>
</evidence>
<evidence type="ECO:0000313" key="8">
    <source>
        <dbReference type="EMBL" id="QHT60801.1"/>
    </source>
</evidence>
<feature type="transmembrane region" description="Helical" evidence="6">
    <location>
        <begin position="55"/>
        <end position="83"/>
    </location>
</feature>
<proteinExistence type="inferred from homology"/>
<accession>A0A6C0FZA2</accession>
<feature type="domain" description="VTT" evidence="7">
    <location>
        <begin position="70"/>
        <end position="187"/>
    </location>
</feature>
<evidence type="ECO:0000256" key="1">
    <source>
        <dbReference type="ARBA" id="ARBA00004651"/>
    </source>
</evidence>
<keyword evidence="4 6" id="KW-1133">Transmembrane helix</keyword>
<dbReference type="Pfam" id="PF09335">
    <property type="entry name" value="VTT_dom"/>
    <property type="match status" value="1"/>
</dbReference>
<dbReference type="PANTHER" id="PTHR12677:SF59">
    <property type="entry name" value="GOLGI APPARATUS MEMBRANE PROTEIN TVP38-RELATED"/>
    <property type="match status" value="1"/>
</dbReference>
<feature type="transmembrane region" description="Helical" evidence="6">
    <location>
        <begin position="89"/>
        <end position="111"/>
    </location>
</feature>
<evidence type="ECO:0000256" key="2">
    <source>
        <dbReference type="ARBA" id="ARBA00022475"/>
    </source>
</evidence>
<evidence type="ECO:0000256" key="3">
    <source>
        <dbReference type="ARBA" id="ARBA00022692"/>
    </source>
</evidence>